<organism evidence="2 3">
    <name type="scientific">Nakamurella multipartita (strain ATCC 700099 / DSM 44233 / CIP 104796 / JCM 9543 / NBRC 105858 / Y-104)</name>
    <name type="common">Microsphaera multipartita</name>
    <dbReference type="NCBI Taxonomy" id="479431"/>
    <lineage>
        <taxon>Bacteria</taxon>
        <taxon>Bacillati</taxon>
        <taxon>Actinomycetota</taxon>
        <taxon>Actinomycetes</taxon>
        <taxon>Nakamurellales</taxon>
        <taxon>Nakamurellaceae</taxon>
        <taxon>Nakamurella</taxon>
    </lineage>
</organism>
<dbReference type="SUPFAM" id="SSF52540">
    <property type="entry name" value="P-loop containing nucleoside triphosphate hydrolases"/>
    <property type="match status" value="1"/>
</dbReference>
<name>C8X6Q3_NAKMY</name>
<accession>C8X6Q3</accession>
<dbReference type="EMBL" id="CP001737">
    <property type="protein sequence ID" value="ACV80801.1"/>
    <property type="molecule type" value="Genomic_DNA"/>
</dbReference>
<evidence type="ECO:0000313" key="3">
    <source>
        <dbReference type="Proteomes" id="UP000002218"/>
    </source>
</evidence>
<dbReference type="RefSeq" id="WP_015749616.1">
    <property type="nucleotide sequence ID" value="NC_013235.1"/>
</dbReference>
<feature type="domain" description="DUF234" evidence="1">
    <location>
        <begin position="334"/>
        <end position="425"/>
    </location>
</feature>
<dbReference type="STRING" id="479431.Namu_4522"/>
<dbReference type="eggNOG" id="COG1672">
    <property type="taxonomic scope" value="Bacteria"/>
</dbReference>
<keyword evidence="3" id="KW-1185">Reference proteome</keyword>
<dbReference type="KEGG" id="nml:Namu_4522"/>
<sequence>MPSFIPRPVVMARLTSELQAVREHGRGRMVAIRGRRQMGKSTVVERFVENCETPYVFATGLYRQPAQEQLIVASEAFGTSANPLPGVDEPTFPAQNWREWFGRVAVAASDGPVVVVLDEFPWMAADGDTASLEATVQSVWDRTLEKLPVFLVLIGSDIAMMERLAQHDRPLYGRFSEIVVPPLNPAETAFALPAASAFDVFDTHLVTGGYPRLLTDFVISGGSVDEWVTRSLQEATSPLVVTARLNLDAQIADSTAAYRVLSTVGSAERGQLNLGAVAAGISATGTATKSEETAAIRAVTQLTAKRLIEIDEPAWASSSRLRRYRVADTYLRFWFRYVERNLGAIGRGRGDIATAAFERDWRSWRGTLIEPTVRHALSLLARDDARFASVEDVRPWWTRNGKVEVDAVGMSRDRSVFLATVKWRERGGVTADELRALLAAAVPRSEGAELVAVCPSGAAPETAISYSARDLLSAWAADGR</sequence>
<dbReference type="AlphaFoldDB" id="C8X6Q3"/>
<dbReference type="PANTHER" id="PTHR34704">
    <property type="entry name" value="ATPASE"/>
    <property type="match status" value="1"/>
</dbReference>
<dbReference type="HOGENOM" id="CLU_041137_3_0_11"/>
<dbReference type="OrthoDB" id="3209349at2"/>
<dbReference type="Gene3D" id="3.40.50.300">
    <property type="entry name" value="P-loop containing nucleotide triphosphate hydrolases"/>
    <property type="match status" value="1"/>
</dbReference>
<evidence type="ECO:0000259" key="1">
    <source>
        <dbReference type="Pfam" id="PF03008"/>
    </source>
</evidence>
<proteinExistence type="predicted"/>
<reference evidence="2 3" key="2">
    <citation type="journal article" date="2010" name="Stand. Genomic Sci.">
        <title>Complete genome sequence of Nakamurella multipartita type strain (Y-104).</title>
        <authorList>
            <person name="Tice H."/>
            <person name="Mayilraj S."/>
            <person name="Sims D."/>
            <person name="Lapidus A."/>
            <person name="Nolan M."/>
            <person name="Lucas S."/>
            <person name="Glavina Del Rio T."/>
            <person name="Copeland A."/>
            <person name="Cheng J.F."/>
            <person name="Meincke L."/>
            <person name="Bruce D."/>
            <person name="Goodwin L."/>
            <person name="Pitluck S."/>
            <person name="Ivanova N."/>
            <person name="Mavromatis K."/>
            <person name="Ovchinnikova G."/>
            <person name="Pati A."/>
            <person name="Chen A."/>
            <person name="Palaniappan K."/>
            <person name="Land M."/>
            <person name="Hauser L."/>
            <person name="Chang Y.J."/>
            <person name="Jeffries C.D."/>
            <person name="Detter J.C."/>
            <person name="Brettin T."/>
            <person name="Rohde M."/>
            <person name="Goker M."/>
            <person name="Bristow J."/>
            <person name="Eisen J.A."/>
            <person name="Markowitz V."/>
            <person name="Hugenholtz P."/>
            <person name="Kyrpides N.C."/>
            <person name="Klenk H.P."/>
            <person name="Chen F."/>
        </authorList>
    </citation>
    <scope>NUCLEOTIDE SEQUENCE [LARGE SCALE GENOMIC DNA]</scope>
    <source>
        <strain evidence="3">ATCC 700099 / DSM 44233 / CIP 104796 / JCM 9543 / NBRC 105858 / Y-104</strain>
    </source>
</reference>
<dbReference type="InterPro" id="IPR004256">
    <property type="entry name" value="DUF234"/>
</dbReference>
<dbReference type="InterPro" id="IPR027417">
    <property type="entry name" value="P-loop_NTPase"/>
</dbReference>
<protein>
    <submittedName>
        <fullName evidence="2">ATPase</fullName>
    </submittedName>
</protein>
<reference evidence="3" key="1">
    <citation type="submission" date="2009-09" db="EMBL/GenBank/DDBJ databases">
        <title>The complete genome of Nakamurella multipartita DSM 44233.</title>
        <authorList>
            <consortium name="US DOE Joint Genome Institute (JGI-PGF)"/>
            <person name="Lucas S."/>
            <person name="Copeland A."/>
            <person name="Lapidus A."/>
            <person name="Glavina del Rio T."/>
            <person name="Dalin E."/>
            <person name="Tice H."/>
            <person name="Bruce D."/>
            <person name="Goodwin L."/>
            <person name="Pitluck S."/>
            <person name="Kyrpides N."/>
            <person name="Mavromatis K."/>
            <person name="Ivanova N."/>
            <person name="Ovchinnikova G."/>
            <person name="Sims D."/>
            <person name="Meincke L."/>
            <person name="Brettin T."/>
            <person name="Detter J.C."/>
            <person name="Han C."/>
            <person name="Larimer F."/>
            <person name="Land M."/>
            <person name="Hauser L."/>
            <person name="Markowitz V."/>
            <person name="Cheng J.-F."/>
            <person name="Hugenholtz P."/>
            <person name="Woyke T."/>
            <person name="Wu D."/>
            <person name="Klenk H.-P."/>
            <person name="Eisen J.A."/>
        </authorList>
    </citation>
    <scope>NUCLEOTIDE SEQUENCE [LARGE SCALE GENOMIC DNA]</scope>
    <source>
        <strain evidence="3">ATCC 700099 / DSM 44233 / CIP 104796 / JCM 9543 / NBRC 105858 / Y-104</strain>
    </source>
</reference>
<dbReference type="InParanoid" id="C8X6Q3"/>
<gene>
    <name evidence="2" type="ordered locus">Namu_4522</name>
</gene>
<dbReference type="PANTHER" id="PTHR34704:SF1">
    <property type="entry name" value="ATPASE"/>
    <property type="match status" value="1"/>
</dbReference>
<dbReference type="Pfam" id="PF03008">
    <property type="entry name" value="DUF234"/>
    <property type="match status" value="1"/>
</dbReference>
<dbReference type="Proteomes" id="UP000002218">
    <property type="component" value="Chromosome"/>
</dbReference>
<evidence type="ECO:0000313" key="2">
    <source>
        <dbReference type="EMBL" id="ACV80801.1"/>
    </source>
</evidence>